<evidence type="ECO:0000256" key="2">
    <source>
        <dbReference type="ARBA" id="ARBA00022857"/>
    </source>
</evidence>
<dbReference type="STRING" id="857340.A0A086TDB2"/>
<keyword evidence="5" id="KW-1185">Reference proteome</keyword>
<evidence type="ECO:0000256" key="1">
    <source>
        <dbReference type="ARBA" id="ARBA00006484"/>
    </source>
</evidence>
<proteinExistence type="inferred from homology"/>
<dbReference type="InterPro" id="IPR020904">
    <property type="entry name" value="Sc_DH/Rdtase_CS"/>
</dbReference>
<organism evidence="4 5">
    <name type="scientific">Hapsidospora chrysogenum (strain ATCC 11550 / CBS 779.69 / DSM 880 / IAM 14645 / JCM 23072 / IMI 49137)</name>
    <name type="common">Acremonium chrysogenum</name>
    <dbReference type="NCBI Taxonomy" id="857340"/>
    <lineage>
        <taxon>Eukaryota</taxon>
        <taxon>Fungi</taxon>
        <taxon>Dikarya</taxon>
        <taxon>Ascomycota</taxon>
        <taxon>Pezizomycotina</taxon>
        <taxon>Sordariomycetes</taxon>
        <taxon>Hypocreomycetidae</taxon>
        <taxon>Hypocreales</taxon>
        <taxon>Bionectriaceae</taxon>
        <taxon>Hapsidospora</taxon>
    </lineage>
</organism>
<evidence type="ECO:0000313" key="4">
    <source>
        <dbReference type="EMBL" id="KFH47344.1"/>
    </source>
</evidence>
<dbReference type="AlphaFoldDB" id="A0A086TDB2"/>
<dbReference type="Gene3D" id="3.40.50.720">
    <property type="entry name" value="NAD(P)-binding Rossmann-like Domain"/>
    <property type="match status" value="1"/>
</dbReference>
<accession>A0A086TDB2</accession>
<dbReference type="CDD" id="cd05233">
    <property type="entry name" value="SDR_c"/>
    <property type="match status" value="1"/>
</dbReference>
<dbReference type="PANTHER" id="PTHR43618:SF18">
    <property type="entry name" value="SHORT CHAIN DEHYDROGENASE_REDUCTASE FAMILY (AFU_ORTHOLOGUE AFUA_5G12480)"/>
    <property type="match status" value="1"/>
</dbReference>
<dbReference type="InterPro" id="IPR036291">
    <property type="entry name" value="NAD(P)-bd_dom_sf"/>
</dbReference>
<evidence type="ECO:0000256" key="3">
    <source>
        <dbReference type="ARBA" id="ARBA00023002"/>
    </source>
</evidence>
<comment type="caution">
    <text evidence="4">The sequence shown here is derived from an EMBL/GenBank/DDBJ whole genome shotgun (WGS) entry which is preliminary data.</text>
</comment>
<name>A0A086TDB2_HAPC1</name>
<keyword evidence="3" id="KW-0560">Oxidoreductase</keyword>
<dbReference type="SUPFAM" id="SSF51735">
    <property type="entry name" value="NAD(P)-binding Rossmann-fold domains"/>
    <property type="match status" value="1"/>
</dbReference>
<dbReference type="GO" id="GO:0016491">
    <property type="term" value="F:oxidoreductase activity"/>
    <property type="evidence" value="ECO:0007669"/>
    <property type="project" value="UniProtKB-KW"/>
</dbReference>
<reference evidence="5" key="1">
    <citation type="journal article" date="2014" name="Genome Announc.">
        <title>Genome sequence and annotation of Acremonium chrysogenum, producer of the beta-lactam antibiotic cephalosporin C.</title>
        <authorList>
            <person name="Terfehr D."/>
            <person name="Dahlmann T.A."/>
            <person name="Specht T."/>
            <person name="Zadra I."/>
            <person name="Kuernsteiner H."/>
            <person name="Kueck U."/>
        </authorList>
    </citation>
    <scope>NUCLEOTIDE SEQUENCE [LARGE SCALE GENOMIC DNA]</scope>
    <source>
        <strain evidence="5">ATCC 11550 / CBS 779.69 / DSM 880 / IAM 14645 / JCM 23072 / IMI 49137</strain>
    </source>
</reference>
<gene>
    <name evidence="4" type="ORF">ACRE_017730</name>
</gene>
<dbReference type="Proteomes" id="UP000029964">
    <property type="component" value="Unassembled WGS sequence"/>
</dbReference>
<dbReference type="InterPro" id="IPR002347">
    <property type="entry name" value="SDR_fam"/>
</dbReference>
<sequence>MSTNASLFEVKDLIVVITGGGTGIGKLAAHALVEAGAKTVYVLGRRRSVLDECKQSCPRPDAIIPIPCDVTSKESLKSAADHVKRVSGYCNLVLANAAIPEMRSSLLDRSTLGSIQKGLWERDNESYEQMFRINTLGAFHTAIAFLGLLDEGNRRAVVPQKSQIIVTSSSTGHSAASFGVFGYPATKAALALMTKQLAGMLLPHKIRVNTIVAGYYVSEMTEGVLTTVTDTDPTHEGSIDGGCVPLQRVGNEDDIAGAVLFLASKAGAYISGADLVSDGGMLAVPPSWALPGPPAPKSKL</sequence>
<dbReference type="PRINTS" id="PR00081">
    <property type="entry name" value="GDHRDH"/>
</dbReference>
<keyword evidence="2" id="KW-0521">NADP</keyword>
<dbReference type="PANTHER" id="PTHR43618">
    <property type="entry name" value="7-ALPHA-HYDROXYSTEROID DEHYDROGENASE"/>
    <property type="match status" value="1"/>
</dbReference>
<dbReference type="OrthoDB" id="2962696at2759"/>
<protein>
    <submittedName>
        <fullName evidence="4">Putative oxidoreductase-like protein</fullName>
    </submittedName>
</protein>
<evidence type="ECO:0000313" key="5">
    <source>
        <dbReference type="Proteomes" id="UP000029964"/>
    </source>
</evidence>
<dbReference type="HOGENOM" id="CLU_010194_12_1_1"/>
<dbReference type="PROSITE" id="PS00061">
    <property type="entry name" value="ADH_SHORT"/>
    <property type="match status" value="1"/>
</dbReference>
<dbReference type="InterPro" id="IPR052178">
    <property type="entry name" value="Sec_Metab_Biosynth_SDR"/>
</dbReference>
<dbReference type="Pfam" id="PF13561">
    <property type="entry name" value="adh_short_C2"/>
    <property type="match status" value="1"/>
</dbReference>
<comment type="similarity">
    <text evidence="1">Belongs to the short-chain dehydrogenases/reductases (SDR) family.</text>
</comment>
<dbReference type="EMBL" id="JPKY01000010">
    <property type="protein sequence ID" value="KFH47344.1"/>
    <property type="molecule type" value="Genomic_DNA"/>
</dbReference>